<protein>
    <submittedName>
        <fullName evidence="2">Uncharacterized protein</fullName>
    </submittedName>
</protein>
<feature type="transmembrane region" description="Helical" evidence="1">
    <location>
        <begin position="118"/>
        <end position="135"/>
    </location>
</feature>
<feature type="transmembrane region" description="Helical" evidence="1">
    <location>
        <begin position="47"/>
        <end position="67"/>
    </location>
</feature>
<evidence type="ECO:0000313" key="2">
    <source>
        <dbReference type="EMBL" id="KKO02570.1"/>
    </source>
</evidence>
<sequence>MTATPQNTVLGGKTIVLGMTLLVFAMMAVVAQLPLPMQGSLLAEGGPFETLSVVGYGLCILMMFALWPKASVARRWYFAVFMALFAARELDLDKKPFTEGLLKARQFSSDGVSLMEKGIAGIILLTIIVAGLILLRRETRGFIRGVVKGAAPQLAVLIGLLFIVVYKLTDGLARKLEPFGITLGREQIDLAYVIEEVGELGIPLMFAVAIYLTYRLPRIAAAAPSTAP</sequence>
<keyword evidence="1" id="KW-0472">Membrane</keyword>
<keyword evidence="1" id="KW-0812">Transmembrane</keyword>
<gene>
    <name evidence="2" type="ORF">LCGC14_0105260</name>
</gene>
<feature type="transmembrane region" description="Helical" evidence="1">
    <location>
        <begin position="147"/>
        <end position="166"/>
    </location>
</feature>
<dbReference type="EMBL" id="LAZR01000030">
    <property type="protein sequence ID" value="KKO02570.1"/>
    <property type="molecule type" value="Genomic_DNA"/>
</dbReference>
<reference evidence="2" key="1">
    <citation type="journal article" date="2015" name="Nature">
        <title>Complex archaea that bridge the gap between prokaryotes and eukaryotes.</title>
        <authorList>
            <person name="Spang A."/>
            <person name="Saw J.H."/>
            <person name="Jorgensen S.L."/>
            <person name="Zaremba-Niedzwiedzka K."/>
            <person name="Martijn J."/>
            <person name="Lind A.E."/>
            <person name="van Eijk R."/>
            <person name="Schleper C."/>
            <person name="Guy L."/>
            <person name="Ettema T.J."/>
        </authorList>
    </citation>
    <scope>NUCLEOTIDE SEQUENCE</scope>
</reference>
<dbReference type="AlphaFoldDB" id="A0A0F9VEU4"/>
<keyword evidence="1" id="KW-1133">Transmembrane helix</keyword>
<name>A0A0F9VEU4_9ZZZZ</name>
<evidence type="ECO:0000256" key="1">
    <source>
        <dbReference type="SAM" id="Phobius"/>
    </source>
</evidence>
<accession>A0A0F9VEU4</accession>
<feature type="transmembrane region" description="Helical" evidence="1">
    <location>
        <begin position="15"/>
        <end position="35"/>
    </location>
</feature>
<feature type="transmembrane region" description="Helical" evidence="1">
    <location>
        <begin position="197"/>
        <end position="214"/>
    </location>
</feature>
<organism evidence="2">
    <name type="scientific">marine sediment metagenome</name>
    <dbReference type="NCBI Taxonomy" id="412755"/>
    <lineage>
        <taxon>unclassified sequences</taxon>
        <taxon>metagenomes</taxon>
        <taxon>ecological metagenomes</taxon>
    </lineage>
</organism>
<comment type="caution">
    <text evidence="2">The sequence shown here is derived from an EMBL/GenBank/DDBJ whole genome shotgun (WGS) entry which is preliminary data.</text>
</comment>
<proteinExistence type="predicted"/>